<reference evidence="3 4" key="1">
    <citation type="submission" date="2020-07" db="EMBL/GenBank/DDBJ databases">
        <title>Sequencing the genomes of 1000 actinobacteria strains.</title>
        <authorList>
            <person name="Klenk H.-P."/>
        </authorList>
    </citation>
    <scope>NUCLEOTIDE SEQUENCE [LARGE SCALE GENOMIC DNA]</scope>
    <source>
        <strain evidence="3 4">DSM 19970</strain>
    </source>
</reference>
<feature type="transmembrane region" description="Helical" evidence="1">
    <location>
        <begin position="342"/>
        <end position="363"/>
    </location>
</feature>
<feature type="transmembrane region" description="Helical" evidence="1">
    <location>
        <begin position="210"/>
        <end position="226"/>
    </location>
</feature>
<comment type="caution">
    <text evidence="3">The sequence shown here is derived from an EMBL/GenBank/DDBJ whole genome shotgun (WGS) entry which is preliminary data.</text>
</comment>
<dbReference type="GO" id="GO:0016747">
    <property type="term" value="F:acyltransferase activity, transferring groups other than amino-acyl groups"/>
    <property type="evidence" value="ECO:0007669"/>
    <property type="project" value="InterPro"/>
</dbReference>
<dbReference type="InterPro" id="IPR002656">
    <property type="entry name" value="Acyl_transf_3_dom"/>
</dbReference>
<gene>
    <name evidence="3" type="ORF">BKA03_000532</name>
</gene>
<dbReference type="InterPro" id="IPR050879">
    <property type="entry name" value="Acyltransferase_3"/>
</dbReference>
<feature type="transmembrane region" description="Helical" evidence="1">
    <location>
        <begin position="246"/>
        <end position="263"/>
    </location>
</feature>
<evidence type="ECO:0000313" key="3">
    <source>
        <dbReference type="EMBL" id="NYI40413.1"/>
    </source>
</evidence>
<dbReference type="Proteomes" id="UP000547973">
    <property type="component" value="Unassembled WGS sequence"/>
</dbReference>
<dbReference type="RefSeq" id="WP_062076340.1">
    <property type="nucleotide sequence ID" value="NZ_BBRC01000038.1"/>
</dbReference>
<sequence>MNAVRILAALLVVVSHIRAMFFVDFSQSARSDPITELMYAVTSLGHQAVIVFFVLSGYWVGGSVVRGTRAKTFGVGAYGIARITRLWLVLVPAILFTQALDRLGSTLWPDSDVYTGSVAYHTVVPVGGPIPNLSLLDSFGNLFFVQDLYVPSVGTNTPLWSLAAEFWYYLMFPAILLIVARGVSIRARVLSAAVFIAAIALVSAPKVDNIAGVLVLFPAWLLGALVGGQRDVIVSYLRRLHKHSLALARVATLLCVVGFAIVASRTGSIAFTYLLAIATAGLLAALIPDVATARGKKLLSPWSWAAEWSYSLYATHLPVVAFLAALWVPFADDRWQMTPVTFVYLAGLTLAPVGVAIGFYYLAEKHTNRVRALLSRRRPVGRRSLA</sequence>
<proteinExistence type="predicted"/>
<keyword evidence="1" id="KW-0812">Transmembrane</keyword>
<dbReference type="PANTHER" id="PTHR23028">
    <property type="entry name" value="ACETYLTRANSFERASE"/>
    <property type="match status" value="1"/>
</dbReference>
<keyword evidence="4" id="KW-1185">Reference proteome</keyword>
<protein>
    <submittedName>
        <fullName evidence="3">Peptidoglycan/LPS O-acetylase OafA/YrhL</fullName>
    </submittedName>
</protein>
<evidence type="ECO:0000313" key="4">
    <source>
        <dbReference type="Proteomes" id="UP000547973"/>
    </source>
</evidence>
<dbReference type="GO" id="GO:0016020">
    <property type="term" value="C:membrane"/>
    <property type="evidence" value="ECO:0007669"/>
    <property type="project" value="TreeGrafter"/>
</dbReference>
<feature type="transmembrane region" description="Helical" evidence="1">
    <location>
        <begin position="47"/>
        <end position="65"/>
    </location>
</feature>
<evidence type="ECO:0000256" key="1">
    <source>
        <dbReference type="SAM" id="Phobius"/>
    </source>
</evidence>
<dbReference type="Pfam" id="PF01757">
    <property type="entry name" value="Acyl_transf_3"/>
    <property type="match status" value="1"/>
</dbReference>
<dbReference type="EMBL" id="JACBZO010000001">
    <property type="protein sequence ID" value="NYI40413.1"/>
    <property type="molecule type" value="Genomic_DNA"/>
</dbReference>
<feature type="domain" description="Acyltransferase 3" evidence="2">
    <location>
        <begin position="2"/>
        <end position="351"/>
    </location>
</feature>
<feature type="transmembrane region" description="Helical" evidence="1">
    <location>
        <begin position="187"/>
        <end position="204"/>
    </location>
</feature>
<dbReference type="PANTHER" id="PTHR23028:SF53">
    <property type="entry name" value="ACYL_TRANSF_3 DOMAIN-CONTAINING PROTEIN"/>
    <property type="match status" value="1"/>
</dbReference>
<dbReference type="GO" id="GO:0009103">
    <property type="term" value="P:lipopolysaccharide biosynthetic process"/>
    <property type="evidence" value="ECO:0007669"/>
    <property type="project" value="TreeGrafter"/>
</dbReference>
<name>A0A7Y9Z9C7_9MICO</name>
<dbReference type="AlphaFoldDB" id="A0A7Y9Z9C7"/>
<evidence type="ECO:0000259" key="2">
    <source>
        <dbReference type="Pfam" id="PF01757"/>
    </source>
</evidence>
<organism evidence="3 4">
    <name type="scientific">Demequina lutea</name>
    <dbReference type="NCBI Taxonomy" id="431489"/>
    <lineage>
        <taxon>Bacteria</taxon>
        <taxon>Bacillati</taxon>
        <taxon>Actinomycetota</taxon>
        <taxon>Actinomycetes</taxon>
        <taxon>Micrococcales</taxon>
        <taxon>Demequinaceae</taxon>
        <taxon>Demequina</taxon>
    </lineage>
</organism>
<accession>A0A7Y9Z9C7</accession>
<feature type="transmembrane region" description="Helical" evidence="1">
    <location>
        <begin position="269"/>
        <end position="287"/>
    </location>
</feature>
<keyword evidence="1" id="KW-0472">Membrane</keyword>
<feature type="transmembrane region" description="Helical" evidence="1">
    <location>
        <begin position="77"/>
        <end position="100"/>
    </location>
</feature>
<feature type="transmembrane region" description="Helical" evidence="1">
    <location>
        <begin position="308"/>
        <end position="330"/>
    </location>
</feature>
<feature type="transmembrane region" description="Helical" evidence="1">
    <location>
        <begin position="159"/>
        <end position="180"/>
    </location>
</feature>
<keyword evidence="1" id="KW-1133">Transmembrane helix</keyword>